<dbReference type="Proteomes" id="UP000189810">
    <property type="component" value="Chromosome I"/>
</dbReference>
<evidence type="ECO:0000259" key="1">
    <source>
        <dbReference type="PROSITE" id="PS51746"/>
    </source>
</evidence>
<keyword evidence="3" id="KW-1185">Reference proteome</keyword>
<proteinExistence type="predicted"/>
<reference evidence="2 3" key="1">
    <citation type="submission" date="2016-11" db="EMBL/GenBank/DDBJ databases">
        <authorList>
            <person name="Jaros S."/>
            <person name="Januszkiewicz K."/>
            <person name="Wedrychowicz H."/>
        </authorList>
    </citation>
    <scope>NUCLEOTIDE SEQUENCE [LARGE SCALE GENOMIC DNA]</scope>
    <source>
        <strain evidence="2 3">DSM 19557</strain>
    </source>
</reference>
<dbReference type="Gene3D" id="3.60.40.10">
    <property type="entry name" value="PPM-type phosphatase domain"/>
    <property type="match status" value="1"/>
</dbReference>
<feature type="domain" description="PPM-type phosphatase" evidence="1">
    <location>
        <begin position="5"/>
        <end position="220"/>
    </location>
</feature>
<accession>A0A1M6R527</accession>
<dbReference type="SMART" id="SM00332">
    <property type="entry name" value="PP2Cc"/>
    <property type="match status" value="1"/>
</dbReference>
<dbReference type="OrthoDB" id="9801841at2"/>
<gene>
    <name evidence="2" type="ORF">SAMN05444391_0513</name>
</gene>
<dbReference type="AlphaFoldDB" id="A0A1M6R527"/>
<evidence type="ECO:0000313" key="3">
    <source>
        <dbReference type="Proteomes" id="UP000189810"/>
    </source>
</evidence>
<dbReference type="InterPro" id="IPR001932">
    <property type="entry name" value="PPM-type_phosphatase-like_dom"/>
</dbReference>
<dbReference type="RefSeq" id="WP_079653680.1">
    <property type="nucleotide sequence ID" value="NZ_LT670846.1"/>
</dbReference>
<dbReference type="SUPFAM" id="SSF81606">
    <property type="entry name" value="PP2C-like"/>
    <property type="match status" value="1"/>
</dbReference>
<dbReference type="CDD" id="cd00143">
    <property type="entry name" value="PP2Cc"/>
    <property type="match status" value="1"/>
</dbReference>
<evidence type="ECO:0000313" key="2">
    <source>
        <dbReference type="EMBL" id="SHK27458.1"/>
    </source>
</evidence>
<dbReference type="STRING" id="381751.SAMN05444391_0513"/>
<dbReference type="Pfam" id="PF13672">
    <property type="entry name" value="PP2C_2"/>
    <property type="match status" value="1"/>
</dbReference>
<name>A0A1M6R527_9AQUI</name>
<protein>
    <submittedName>
        <fullName evidence="2">Protein phosphatase</fullName>
    </submittedName>
</protein>
<sequence length="223" mass="24714">MRVLACGITHIGNVRAFNEDAFLLSDVIIQRDLMEKPICIERKGNYFVFAVADGMGGHPEGEKASLIVLEELKRCSPSDEEEINKCLHAARDKLEEYALENPHALGLGCAVAGLVISSKGLYAFNVGDCRVYGIKDGKLFLLTQDHRIAYYLTSALVGDPNYREFEVFIKRAEGFEGFLICSDGLWEYIEDETDKDLQTLLSIALDRGGADNLTAVKVSIMEV</sequence>
<organism evidence="2 3">
    <name type="scientific">Thermocrinis minervae</name>
    <dbReference type="NCBI Taxonomy" id="381751"/>
    <lineage>
        <taxon>Bacteria</taxon>
        <taxon>Pseudomonadati</taxon>
        <taxon>Aquificota</taxon>
        <taxon>Aquificia</taxon>
        <taxon>Aquificales</taxon>
        <taxon>Aquificaceae</taxon>
        <taxon>Thermocrinis</taxon>
    </lineage>
</organism>
<dbReference type="SMART" id="SM00331">
    <property type="entry name" value="PP2C_SIG"/>
    <property type="match status" value="1"/>
</dbReference>
<dbReference type="PROSITE" id="PS51746">
    <property type="entry name" value="PPM_2"/>
    <property type="match status" value="1"/>
</dbReference>
<dbReference type="InterPro" id="IPR036457">
    <property type="entry name" value="PPM-type-like_dom_sf"/>
</dbReference>
<dbReference type="EMBL" id="LT670846">
    <property type="protein sequence ID" value="SHK27458.1"/>
    <property type="molecule type" value="Genomic_DNA"/>
</dbReference>